<dbReference type="Pfam" id="PF01704">
    <property type="entry name" value="UDPGP"/>
    <property type="match status" value="1"/>
</dbReference>
<evidence type="ECO:0000256" key="5">
    <source>
        <dbReference type="ARBA" id="ARBA00038047"/>
    </source>
</evidence>
<keyword evidence="9" id="KW-1185">Reference proteome</keyword>
<dbReference type="EC" id="2.7.7.64" evidence="6"/>
<gene>
    <name evidence="8" type="ORF">JKP88DRAFT_349197</name>
</gene>
<evidence type="ECO:0000256" key="2">
    <source>
        <dbReference type="ARBA" id="ARBA00001946"/>
    </source>
</evidence>
<dbReference type="Gene3D" id="3.90.550.10">
    <property type="entry name" value="Spore Coat Polysaccharide Biosynthesis Protein SpsA, Chain A"/>
    <property type="match status" value="1"/>
</dbReference>
<dbReference type="SUPFAM" id="SSF53448">
    <property type="entry name" value="Nucleotide-diphospho-sugar transferases"/>
    <property type="match status" value="1"/>
</dbReference>
<dbReference type="EMBL" id="JAFCMP010000312">
    <property type="protein sequence ID" value="KAG5181643.1"/>
    <property type="molecule type" value="Genomic_DNA"/>
</dbReference>
<comment type="catalytic activity">
    <reaction evidence="7">
        <text>a monosaccharide 1-phosphate + UTP + H(+) = a UDP-monosaccharide + diphosphate</text>
        <dbReference type="Rhea" id="RHEA:13205"/>
        <dbReference type="ChEBI" id="CHEBI:15378"/>
        <dbReference type="ChEBI" id="CHEBI:33019"/>
        <dbReference type="ChEBI" id="CHEBI:46398"/>
        <dbReference type="ChEBI" id="CHEBI:140358"/>
        <dbReference type="ChEBI" id="CHEBI:140359"/>
        <dbReference type="EC" id="2.7.7.64"/>
    </reaction>
</comment>
<evidence type="ECO:0000256" key="4">
    <source>
        <dbReference type="ARBA" id="ARBA00022695"/>
    </source>
</evidence>
<evidence type="ECO:0000313" key="8">
    <source>
        <dbReference type="EMBL" id="KAG5181643.1"/>
    </source>
</evidence>
<organism evidence="8 9">
    <name type="scientific">Tribonema minus</name>
    <dbReference type="NCBI Taxonomy" id="303371"/>
    <lineage>
        <taxon>Eukaryota</taxon>
        <taxon>Sar</taxon>
        <taxon>Stramenopiles</taxon>
        <taxon>Ochrophyta</taxon>
        <taxon>PX clade</taxon>
        <taxon>Xanthophyceae</taxon>
        <taxon>Tribonematales</taxon>
        <taxon>Tribonemataceae</taxon>
        <taxon>Tribonema</taxon>
    </lineage>
</organism>
<reference evidence="8" key="1">
    <citation type="submission" date="2021-02" db="EMBL/GenBank/DDBJ databases">
        <title>First Annotated Genome of the Yellow-green Alga Tribonema minus.</title>
        <authorList>
            <person name="Mahan K.M."/>
        </authorList>
    </citation>
    <scope>NUCLEOTIDE SEQUENCE</scope>
    <source>
        <strain evidence="8">UTEX B ZZ1240</strain>
    </source>
</reference>
<accession>A0A836CDZ7</accession>
<evidence type="ECO:0000256" key="7">
    <source>
        <dbReference type="ARBA" id="ARBA00048259"/>
    </source>
</evidence>
<dbReference type="PANTHER" id="PTHR11952:SF9">
    <property type="entry name" value="UDP-SUGAR PYROPHOSPHORYLASE"/>
    <property type="match status" value="1"/>
</dbReference>
<dbReference type="PANTHER" id="PTHR11952">
    <property type="entry name" value="UDP- GLUCOSE PYROPHOSPHORYLASE"/>
    <property type="match status" value="1"/>
</dbReference>
<dbReference type="Proteomes" id="UP000664859">
    <property type="component" value="Unassembled WGS sequence"/>
</dbReference>
<evidence type="ECO:0000256" key="6">
    <source>
        <dbReference type="ARBA" id="ARBA00039080"/>
    </source>
</evidence>
<keyword evidence="4" id="KW-0548">Nucleotidyltransferase</keyword>
<dbReference type="InterPro" id="IPR002618">
    <property type="entry name" value="UDPGP_fam"/>
</dbReference>
<dbReference type="GO" id="GO:0051748">
    <property type="term" value="F:UTP-monosaccharide-1-phosphate uridylyltransferase activity"/>
    <property type="evidence" value="ECO:0007669"/>
    <property type="project" value="UniProtKB-EC"/>
</dbReference>
<dbReference type="GO" id="GO:0003977">
    <property type="term" value="F:UDP-N-acetylglucosamine diphosphorylase activity"/>
    <property type="evidence" value="ECO:0007669"/>
    <property type="project" value="TreeGrafter"/>
</dbReference>
<dbReference type="InterPro" id="IPR039741">
    <property type="entry name" value="UDP-sugar_pyrophosphorylase"/>
</dbReference>
<evidence type="ECO:0000256" key="1">
    <source>
        <dbReference type="ARBA" id="ARBA00001936"/>
    </source>
</evidence>
<dbReference type="InterPro" id="IPR029044">
    <property type="entry name" value="Nucleotide-diphossugar_trans"/>
</dbReference>
<protein>
    <recommendedName>
        <fullName evidence="6">UTP-monosaccharide-1-phosphate uridylyltransferase</fullName>
        <ecNumber evidence="6">2.7.7.64</ecNumber>
    </recommendedName>
</protein>
<comment type="caution">
    <text evidence="8">The sequence shown here is derived from an EMBL/GenBank/DDBJ whole genome shotgun (WGS) entry which is preliminary data.</text>
</comment>
<evidence type="ECO:0000313" key="9">
    <source>
        <dbReference type="Proteomes" id="UP000664859"/>
    </source>
</evidence>
<name>A0A836CDZ7_9STRA</name>
<comment type="similarity">
    <text evidence="5">Belongs to the USP family.</text>
</comment>
<comment type="cofactor">
    <cofactor evidence="2">
        <name>Mg(2+)</name>
        <dbReference type="ChEBI" id="CHEBI:18420"/>
    </cofactor>
</comment>
<evidence type="ECO:0000256" key="3">
    <source>
        <dbReference type="ARBA" id="ARBA00022679"/>
    </source>
</evidence>
<dbReference type="Gene3D" id="2.160.10.30">
    <property type="match status" value="2"/>
</dbReference>
<dbReference type="AlphaFoldDB" id="A0A836CDZ7"/>
<dbReference type="OrthoDB" id="532420at2759"/>
<sequence length="823" mass="87719">MQDLKNSLDSNTQDLKGVLGSNVDILSAEEAAMANTLLELGQQHLLEDWPQAGELDDRKHALLQQALHCDAQYPGGLAAYVSKARRLLRDSAEGVNPFEGYTPEGANPFEGYTPEVDAAPLAEGVNPFEGYPPEMADGEALEFGTPEFEAMEKAGLGVAGQTGFVLVAGGLGERLGFNGIKLSLPVETATGRTYLELYAQYILELQRRARAAPGADQGLLLPLIIMTSEGLLLPLIITTSEDTDAATKELLQTRNHFGMDPSQVKIVMQGKVPALGDSDASLVTQSGDRFALETKPHGHGDVHHLLHRSGIAEDLKSRGFKYLVFFQDTNALVLNSILPTLGVSATKGYAMNSICVPRKAQEAAGAVVAQEAAGAIVALTHTDGSSLIINVEYNQLDPLLRATVSPEGDVNDPETGFSPYPGNTNNIVFELGSYVKTLQGKDEGVVVEFVNPKYKDASRTAFKKPTRLECMMQDFPKLMAQELDQSDFTIGFTSLEKWLSFSPAKNSLEAGAAGAPSGVPPNTASSAEAEFYAQNVRRVAATAGAAFGAPRHIEFEGVPLDLGPLLVLSPSFAITTNDIRRKFGKDVKVSTTSALVLEGPGITVESLDLDGPGITVESLDLDGEAHRTGSSITVESLDLDGALVIKACEDARVTVHGLTVRNEGWHPAPLPAEGVPEVDRVRGFVLDKRAATVIEGVLEADRVCGFVLDKKAATVTEVLPEVDTGCRCVLGKSAAFAIKATEVVPEVDRVRGFVLDKKAATVIEGVPEADKVRGFVLDKTAATVIEVDRVRRFALSKKAATVIEISEPGDWVVGPDGSISRSQ</sequence>
<comment type="cofactor">
    <cofactor evidence="1">
        <name>Mn(2+)</name>
        <dbReference type="ChEBI" id="CHEBI:29035"/>
    </cofactor>
</comment>
<dbReference type="GO" id="GO:0006048">
    <property type="term" value="P:UDP-N-acetylglucosamine biosynthetic process"/>
    <property type="evidence" value="ECO:0007669"/>
    <property type="project" value="TreeGrafter"/>
</dbReference>
<keyword evidence="3 8" id="KW-0808">Transferase</keyword>
<proteinExistence type="inferred from homology"/>